<keyword evidence="2" id="KW-0479">Metal-binding</keyword>
<dbReference type="KEGG" id="nct:NMSP_0641"/>
<evidence type="ECO:0000256" key="1">
    <source>
        <dbReference type="ARBA" id="ARBA00022670"/>
    </source>
</evidence>
<evidence type="ECO:0000256" key="5">
    <source>
        <dbReference type="ARBA" id="ARBA00023049"/>
    </source>
</evidence>
<organism evidence="7 8">
    <name type="scientific">Candidatus Nitrosomarinus catalinensis</name>
    <dbReference type="NCBI Taxonomy" id="1898749"/>
    <lineage>
        <taxon>Archaea</taxon>
        <taxon>Nitrososphaerota</taxon>
        <taxon>Nitrososphaeria</taxon>
        <taxon>Nitrosopumilales</taxon>
        <taxon>Nitrosopumilaceae</taxon>
        <taxon>Candidatus Nitrosomarinus</taxon>
    </lineage>
</organism>
<protein>
    <recommendedName>
        <fullName evidence="6">JAB domain-containing protein</fullName>
    </recommendedName>
</protein>
<name>A0A2Z2HJG6_9ARCH</name>
<reference evidence="7 8" key="1">
    <citation type="journal article" date="2017" name="Environ. Microbiol.">
        <title>Genome and epigenome of a novel marine Thaumarchaeota strain suggest viral infection, phosphorothioation DNA modification and multiple restriction systems.</title>
        <authorList>
            <person name="Ahlgren N.A."/>
            <person name="Chen Y."/>
            <person name="Needham D.M."/>
            <person name="Parada A.E."/>
            <person name="Sachdeva R."/>
            <person name="Trinh V."/>
            <person name="Chen T."/>
            <person name="Fuhrman J.A."/>
        </authorList>
    </citation>
    <scope>NUCLEOTIDE SEQUENCE [LARGE SCALE GENOMIC DNA]</scope>
    <source>
        <strain evidence="7 8">SPOT01</strain>
    </source>
</reference>
<keyword evidence="3" id="KW-0378">Hydrolase</keyword>
<proteinExistence type="predicted"/>
<evidence type="ECO:0000256" key="3">
    <source>
        <dbReference type="ARBA" id="ARBA00022801"/>
    </source>
</evidence>
<gene>
    <name evidence="7" type="ORF">NMSP_0641</name>
</gene>
<keyword evidence="1" id="KW-0645">Protease</keyword>
<accession>A0A2Z2HJG6</accession>
<evidence type="ECO:0000313" key="7">
    <source>
        <dbReference type="EMBL" id="ARS64262.1"/>
    </source>
</evidence>
<dbReference type="GO" id="GO:0008237">
    <property type="term" value="F:metallopeptidase activity"/>
    <property type="evidence" value="ECO:0007669"/>
    <property type="project" value="UniProtKB-KW"/>
</dbReference>
<dbReference type="OrthoDB" id="4612at2157"/>
<keyword evidence="5" id="KW-0482">Metalloprotease</keyword>
<dbReference type="Proteomes" id="UP000249949">
    <property type="component" value="Chromosome"/>
</dbReference>
<sequence length="140" mass="15525">MFFKNKKFERKVLLDKSVLDSIVTFCKMKHPNEGILILKGKSKNGQIKIDGLAIPPFNFTGPTFAGFPHSFLPFDNSYIGVVHSHPSGSAEPSVTDLNNFFGLVSLIIQSPYDDDSIFAWDSSGNTIPLSINDENETEKN</sequence>
<dbReference type="CDD" id="cd08072">
    <property type="entry name" value="MPN_archaeal"/>
    <property type="match status" value="1"/>
</dbReference>
<dbReference type="GeneID" id="32901126"/>
<dbReference type="GO" id="GO:0006508">
    <property type="term" value="P:proteolysis"/>
    <property type="evidence" value="ECO:0007669"/>
    <property type="project" value="UniProtKB-KW"/>
</dbReference>
<keyword evidence="8" id="KW-1185">Reference proteome</keyword>
<dbReference type="GO" id="GO:0046872">
    <property type="term" value="F:metal ion binding"/>
    <property type="evidence" value="ECO:0007669"/>
    <property type="project" value="UniProtKB-KW"/>
</dbReference>
<dbReference type="Gene3D" id="3.40.140.10">
    <property type="entry name" value="Cytidine Deaminase, domain 2"/>
    <property type="match status" value="1"/>
</dbReference>
<dbReference type="Pfam" id="PF14464">
    <property type="entry name" value="Prok-JAB"/>
    <property type="match status" value="1"/>
</dbReference>
<evidence type="ECO:0000256" key="2">
    <source>
        <dbReference type="ARBA" id="ARBA00022723"/>
    </source>
</evidence>
<dbReference type="InterPro" id="IPR028090">
    <property type="entry name" value="JAB_dom_prok"/>
</dbReference>
<evidence type="ECO:0000256" key="4">
    <source>
        <dbReference type="ARBA" id="ARBA00022833"/>
    </source>
</evidence>
<feature type="domain" description="JAB" evidence="6">
    <location>
        <begin position="16"/>
        <end position="120"/>
    </location>
</feature>
<dbReference type="AlphaFoldDB" id="A0A2Z2HJG6"/>
<dbReference type="RefSeq" id="WP_086907399.1">
    <property type="nucleotide sequence ID" value="NZ_CP021324.1"/>
</dbReference>
<evidence type="ECO:0000313" key="8">
    <source>
        <dbReference type="Proteomes" id="UP000249949"/>
    </source>
</evidence>
<keyword evidence="4" id="KW-0862">Zinc</keyword>
<dbReference type="SUPFAM" id="SSF102712">
    <property type="entry name" value="JAB1/MPN domain"/>
    <property type="match status" value="1"/>
</dbReference>
<dbReference type="EMBL" id="CP021324">
    <property type="protein sequence ID" value="ARS64262.1"/>
    <property type="molecule type" value="Genomic_DNA"/>
</dbReference>
<evidence type="ECO:0000259" key="6">
    <source>
        <dbReference type="Pfam" id="PF14464"/>
    </source>
</evidence>